<dbReference type="InterPro" id="IPR010131">
    <property type="entry name" value="MdtP/NodT-like"/>
</dbReference>
<keyword evidence="5" id="KW-1185">Reference proteome</keyword>
<keyword evidence="3" id="KW-0175">Coiled coil</keyword>
<evidence type="ECO:0000256" key="3">
    <source>
        <dbReference type="SAM" id="Coils"/>
    </source>
</evidence>
<dbReference type="Proteomes" id="UP000000925">
    <property type="component" value="Chromosome"/>
</dbReference>
<dbReference type="PANTHER" id="PTHR30203">
    <property type="entry name" value="OUTER MEMBRANE CATION EFFLUX PROTEIN"/>
    <property type="match status" value="1"/>
</dbReference>
<evidence type="ECO:0000313" key="5">
    <source>
        <dbReference type="Proteomes" id="UP000000925"/>
    </source>
</evidence>
<keyword evidence="2" id="KW-0472">Membrane</keyword>
<dbReference type="SUPFAM" id="SSF56954">
    <property type="entry name" value="Outer membrane efflux proteins (OEP)"/>
    <property type="match status" value="1"/>
</dbReference>
<dbReference type="InterPro" id="IPR003423">
    <property type="entry name" value="OMP_efflux"/>
</dbReference>
<dbReference type="Gene3D" id="1.20.1600.10">
    <property type="entry name" value="Outer membrane efflux proteins (OEP)"/>
    <property type="match status" value="1"/>
</dbReference>
<keyword evidence="2" id="KW-1134">Transmembrane beta strand</keyword>
<dbReference type="Pfam" id="PF02321">
    <property type="entry name" value="OEP"/>
    <property type="match status" value="2"/>
</dbReference>
<proteinExistence type="inferred from homology"/>
<keyword evidence="2" id="KW-0812">Transmembrane</keyword>
<dbReference type="Gene3D" id="2.20.200.10">
    <property type="entry name" value="Outer membrane efflux proteins (OEP)"/>
    <property type="match status" value="1"/>
</dbReference>
<dbReference type="KEGG" id="caa:Caka_2381"/>
<comment type="similarity">
    <text evidence="1 2">Belongs to the outer membrane factor (OMF) (TC 1.B.17) family.</text>
</comment>
<gene>
    <name evidence="4" type="ordered locus">Caka_2381</name>
</gene>
<dbReference type="STRING" id="583355.Caka_2381"/>
<protein>
    <submittedName>
        <fullName evidence="4">RND efflux system, outer membrane lipoprotein, NodT family</fullName>
    </submittedName>
</protein>
<dbReference type="NCBIfam" id="TIGR01845">
    <property type="entry name" value="outer_NodT"/>
    <property type="match status" value="1"/>
</dbReference>
<sequence>MTGVSVLGLFGLTGCKIVGTDYEEPELVMPDAWHQRLADEAEAQTVVTEQWWGQFNDPVLVGLVDSALAANLDLAIAYERVVQAREAKDVSKSGLWPSVDATAGFSRERNSENVGLSPAAGGGSTRNYYSTGLDVAWELDVFGGVQRAVESADANLMATEESYRDFMVLLAAEVAGTYIELRTINERMELAEANIANQEESLKLALDRFDAGLAPKLDVSQAQTNLSNTQAFLPQLKQSRTAELNRLATLLGLYAADVELLLGEAEGSIPVPPNAALSTIPVDMVRARPDIRAAERSLAAQNARIGVAAADLYPRFFLNGSFNLLATDSSNWIDAGSRSFGWGPGVRWNLFNAGRVRSQVAIEESATRAAYYSYENSVLLAVEEVENSMSGIVNGRERLQALEQGTEAAREAVSLVKENYSRGLVDFQNVLDSERTLTQTEDNRALSQGSVASAYVGLFKALGGGFAVDVEIVEPAGVATADAE</sequence>
<dbReference type="HOGENOM" id="CLU_012817_13_0_0"/>
<dbReference type="AlphaFoldDB" id="D5ENC1"/>
<accession>D5ENC1</accession>
<evidence type="ECO:0000256" key="1">
    <source>
        <dbReference type="ARBA" id="ARBA00007613"/>
    </source>
</evidence>
<keyword evidence="2 4" id="KW-0449">Lipoprotein</keyword>
<dbReference type="EMBL" id="CP001998">
    <property type="protein sequence ID" value="ADE55397.1"/>
    <property type="molecule type" value="Genomic_DNA"/>
</dbReference>
<organism evidence="4 5">
    <name type="scientific">Coraliomargarita akajimensis (strain DSM 45221 / IAM 15411 / JCM 23193 / KCTC 12865 / 04OKA010-24)</name>
    <dbReference type="NCBI Taxonomy" id="583355"/>
    <lineage>
        <taxon>Bacteria</taxon>
        <taxon>Pseudomonadati</taxon>
        <taxon>Verrucomicrobiota</taxon>
        <taxon>Opitutia</taxon>
        <taxon>Puniceicoccales</taxon>
        <taxon>Coraliomargaritaceae</taxon>
        <taxon>Coraliomargarita</taxon>
    </lineage>
</organism>
<dbReference type="GO" id="GO:0015562">
    <property type="term" value="F:efflux transmembrane transporter activity"/>
    <property type="evidence" value="ECO:0007669"/>
    <property type="project" value="InterPro"/>
</dbReference>
<feature type="coiled-coil region" evidence="3">
    <location>
        <begin position="181"/>
        <end position="208"/>
    </location>
</feature>
<keyword evidence="2" id="KW-0564">Palmitate</keyword>
<evidence type="ECO:0000256" key="2">
    <source>
        <dbReference type="RuleBase" id="RU362097"/>
    </source>
</evidence>
<dbReference type="eggNOG" id="COG1538">
    <property type="taxonomic scope" value="Bacteria"/>
</dbReference>
<dbReference type="GO" id="GO:0005886">
    <property type="term" value="C:plasma membrane"/>
    <property type="evidence" value="ECO:0007669"/>
    <property type="project" value="UniProtKB-SubCell"/>
</dbReference>
<evidence type="ECO:0000313" key="4">
    <source>
        <dbReference type="EMBL" id="ADE55397.1"/>
    </source>
</evidence>
<reference evidence="4 5" key="1">
    <citation type="journal article" date="2010" name="Stand. Genomic Sci.">
        <title>Complete genome sequence of Coraliomargarita akajimensis type strain (04OKA010-24).</title>
        <authorList>
            <person name="Mavromatis K."/>
            <person name="Abt B."/>
            <person name="Brambilla E."/>
            <person name="Lapidus A."/>
            <person name="Copeland A."/>
            <person name="Deshpande S."/>
            <person name="Nolan M."/>
            <person name="Lucas S."/>
            <person name="Tice H."/>
            <person name="Cheng J.F."/>
            <person name="Han C."/>
            <person name="Detter J.C."/>
            <person name="Woyke T."/>
            <person name="Goodwin L."/>
            <person name="Pitluck S."/>
            <person name="Held B."/>
            <person name="Brettin T."/>
            <person name="Tapia R."/>
            <person name="Ivanova N."/>
            <person name="Mikhailova N."/>
            <person name="Pati A."/>
            <person name="Liolios K."/>
            <person name="Chen A."/>
            <person name="Palaniappan K."/>
            <person name="Land M."/>
            <person name="Hauser L."/>
            <person name="Chang Y.J."/>
            <person name="Jeffries C.D."/>
            <person name="Rohde M."/>
            <person name="Goker M."/>
            <person name="Bristow J."/>
            <person name="Eisen J.A."/>
            <person name="Markowitz V."/>
            <person name="Hugenholtz P."/>
            <person name="Klenk H.P."/>
            <person name="Kyrpides N.C."/>
        </authorList>
    </citation>
    <scope>NUCLEOTIDE SEQUENCE [LARGE SCALE GENOMIC DNA]</scope>
    <source>
        <strain evidence="5">DSM 45221 / IAM 15411 / JCM 23193 / KCTC 12865</strain>
    </source>
</reference>
<name>D5ENC1_CORAD</name>
<comment type="subcellular location">
    <subcellularLocation>
        <location evidence="2">Cell membrane</location>
        <topology evidence="2">Lipid-anchor</topology>
    </subcellularLocation>
</comment>